<dbReference type="EMBL" id="BMQL01000013">
    <property type="protein sequence ID" value="GGR11219.1"/>
    <property type="molecule type" value="Genomic_DNA"/>
</dbReference>
<comment type="caution">
    <text evidence="1">The sequence shown here is derived from an EMBL/GenBank/DDBJ whole genome shotgun (WGS) entry which is preliminary data.</text>
</comment>
<gene>
    <name evidence="1" type="ORF">GCM10008957_24890</name>
</gene>
<evidence type="ECO:0008006" key="3">
    <source>
        <dbReference type="Google" id="ProtNLM"/>
    </source>
</evidence>
<reference evidence="1" key="2">
    <citation type="submission" date="2020-09" db="EMBL/GenBank/DDBJ databases">
        <authorList>
            <person name="Sun Q."/>
            <person name="Ohkuma M."/>
        </authorList>
    </citation>
    <scope>NUCLEOTIDE SEQUENCE</scope>
    <source>
        <strain evidence="1">JCM 31311</strain>
    </source>
</reference>
<name>A0A918C7U6_9DEIO</name>
<evidence type="ECO:0000313" key="1">
    <source>
        <dbReference type="EMBL" id="GGR11219.1"/>
    </source>
</evidence>
<accession>A0A918C7U6</accession>
<dbReference type="AlphaFoldDB" id="A0A918C7U6"/>
<dbReference type="GO" id="GO:0003677">
    <property type="term" value="F:DNA binding"/>
    <property type="evidence" value="ECO:0007669"/>
    <property type="project" value="InterPro"/>
</dbReference>
<proteinExistence type="predicted"/>
<sequence>MFKETAYTSKNDRSERAAGLQQVRERCLQIVLATELTRRDRSMTDLLSTLYELEACGVSVTQAFLPVTDSSHRNT</sequence>
<dbReference type="GO" id="GO:0000150">
    <property type="term" value="F:DNA strand exchange activity"/>
    <property type="evidence" value="ECO:0007669"/>
    <property type="project" value="InterPro"/>
</dbReference>
<protein>
    <recommendedName>
        <fullName evidence="3">Resolvase/invertase-type recombinase catalytic domain-containing protein</fullName>
    </recommendedName>
</protein>
<dbReference type="SUPFAM" id="SSF53041">
    <property type="entry name" value="Resolvase-like"/>
    <property type="match status" value="1"/>
</dbReference>
<organism evidence="1 2">
    <name type="scientific">Deinococcus ruber</name>
    <dbReference type="NCBI Taxonomy" id="1848197"/>
    <lineage>
        <taxon>Bacteria</taxon>
        <taxon>Thermotogati</taxon>
        <taxon>Deinococcota</taxon>
        <taxon>Deinococci</taxon>
        <taxon>Deinococcales</taxon>
        <taxon>Deinococcaceae</taxon>
        <taxon>Deinococcus</taxon>
    </lineage>
</organism>
<dbReference type="RefSeq" id="WP_189090834.1">
    <property type="nucleotide sequence ID" value="NZ_BMQL01000013.1"/>
</dbReference>
<keyword evidence="2" id="KW-1185">Reference proteome</keyword>
<dbReference type="Proteomes" id="UP000603865">
    <property type="component" value="Unassembled WGS sequence"/>
</dbReference>
<evidence type="ECO:0000313" key="2">
    <source>
        <dbReference type="Proteomes" id="UP000603865"/>
    </source>
</evidence>
<dbReference type="InterPro" id="IPR036162">
    <property type="entry name" value="Resolvase-like_N_sf"/>
</dbReference>
<reference evidence="1" key="1">
    <citation type="journal article" date="2014" name="Int. J. Syst. Evol. Microbiol.">
        <title>Complete genome sequence of Corynebacterium casei LMG S-19264T (=DSM 44701T), isolated from a smear-ripened cheese.</title>
        <authorList>
            <consortium name="US DOE Joint Genome Institute (JGI-PGF)"/>
            <person name="Walter F."/>
            <person name="Albersmeier A."/>
            <person name="Kalinowski J."/>
            <person name="Ruckert C."/>
        </authorList>
    </citation>
    <scope>NUCLEOTIDE SEQUENCE</scope>
    <source>
        <strain evidence="1">JCM 31311</strain>
    </source>
</reference>